<dbReference type="EMBL" id="BLAB01000001">
    <property type="protein sequence ID" value="GER93374.1"/>
    <property type="molecule type" value="Genomic_DNA"/>
</dbReference>
<dbReference type="GO" id="GO:0003676">
    <property type="term" value="F:nucleic acid binding"/>
    <property type="evidence" value="ECO:0007669"/>
    <property type="project" value="InterPro"/>
</dbReference>
<comment type="caution">
    <text evidence="2">The sequence shown here is derived from an EMBL/GenBank/DDBJ whole genome shotgun (WGS) entry which is preliminary data.</text>
</comment>
<dbReference type="AlphaFoldDB" id="A0A5J4KVX8"/>
<proteinExistence type="predicted"/>
<dbReference type="InterPro" id="IPR012337">
    <property type="entry name" value="RNaseH-like_sf"/>
</dbReference>
<evidence type="ECO:0000259" key="1">
    <source>
        <dbReference type="Pfam" id="PF10108"/>
    </source>
</evidence>
<sequence length="235" mass="27363">MKRIIFDIETVGIDFNSLDTSTQQYLLKWAETEEEEDRVRESLSLYPLTGEIVAIGMLNPDSNKGAVYFQTPEDMLLPFEENGIRFESGTEKEIIEKFWSAVKTYDQFITFNGRTFDCPFIMIRSAVNRIKPSRDLMPNRYNGTHIDLLDQLTFYGASKRRFSLDMWCKTFGIKSPKSANESGEVITGYEVKDLFKSGRYVDIARYCARDLIATKELFLIWENYIKLQPNQPYKN</sequence>
<reference evidence="2" key="1">
    <citation type="submission" date="2019-10" db="EMBL/GenBank/DDBJ databases">
        <title>Metagenomic sequencing of thiosulfate-disproportionating enrichment culture.</title>
        <authorList>
            <person name="Umezawa K."/>
            <person name="Kojima H."/>
            <person name="Fukui M."/>
        </authorList>
    </citation>
    <scope>NUCLEOTIDE SEQUENCE</scope>
    <source>
        <strain evidence="2">45J</strain>
    </source>
</reference>
<gene>
    <name evidence="2" type="ORF">A45J_1113</name>
</gene>
<dbReference type="SUPFAM" id="SSF53098">
    <property type="entry name" value="Ribonuclease H-like"/>
    <property type="match status" value="1"/>
</dbReference>
<dbReference type="InterPro" id="IPR019288">
    <property type="entry name" value="3'-5'_exonuclease_PolB-like"/>
</dbReference>
<feature type="domain" description="Predicted 3'-5' exonuclease PolB-like" evidence="1">
    <location>
        <begin position="88"/>
        <end position="220"/>
    </location>
</feature>
<name>A0A5J4KVX8_9ZZZZ</name>
<dbReference type="Gene3D" id="3.30.420.10">
    <property type="entry name" value="Ribonuclease H-like superfamily/Ribonuclease H"/>
    <property type="match status" value="1"/>
</dbReference>
<evidence type="ECO:0000313" key="2">
    <source>
        <dbReference type="EMBL" id="GER93374.1"/>
    </source>
</evidence>
<organism evidence="2">
    <name type="scientific">hot springs metagenome</name>
    <dbReference type="NCBI Taxonomy" id="433727"/>
    <lineage>
        <taxon>unclassified sequences</taxon>
        <taxon>metagenomes</taxon>
        <taxon>ecological metagenomes</taxon>
    </lineage>
</organism>
<dbReference type="Pfam" id="PF10108">
    <property type="entry name" value="DNA_pol_B_exo2"/>
    <property type="match status" value="1"/>
</dbReference>
<accession>A0A5J4KVX8</accession>
<protein>
    <recommendedName>
        <fullName evidence="1">Predicted 3'-5' exonuclease PolB-like domain-containing protein</fullName>
    </recommendedName>
</protein>
<dbReference type="InterPro" id="IPR036397">
    <property type="entry name" value="RNaseH_sf"/>
</dbReference>